<dbReference type="Proteomes" id="UP001165367">
    <property type="component" value="Unassembled WGS sequence"/>
</dbReference>
<sequence>MKLSEFIRLSEPEKRCLVLEQGVAVAKRQTERQMVFLFQLGEYYVETYCSMETKEIQEYRAIYKTDHLMSYLEDISIDALLSKGSS</sequence>
<accession>A0ABS9L0J3</accession>
<comment type="caution">
    <text evidence="1">The sequence shown here is derived from an EMBL/GenBank/DDBJ whole genome shotgun (WGS) entry which is preliminary data.</text>
</comment>
<dbReference type="RefSeq" id="WP_237877314.1">
    <property type="nucleotide sequence ID" value="NZ_JAKLTR010000034.1"/>
</dbReference>
<proteinExistence type="predicted"/>
<gene>
    <name evidence="1" type="ORF">LZZ85_27755</name>
</gene>
<organism evidence="1 2">
    <name type="scientific">Terrimonas ginsenosidimutans</name>
    <dbReference type="NCBI Taxonomy" id="2908004"/>
    <lineage>
        <taxon>Bacteria</taxon>
        <taxon>Pseudomonadati</taxon>
        <taxon>Bacteroidota</taxon>
        <taxon>Chitinophagia</taxon>
        <taxon>Chitinophagales</taxon>
        <taxon>Chitinophagaceae</taxon>
        <taxon>Terrimonas</taxon>
    </lineage>
</organism>
<reference evidence="1" key="1">
    <citation type="submission" date="2022-01" db="EMBL/GenBank/DDBJ databases">
        <authorList>
            <person name="Jo J.-H."/>
            <person name="Im W.-T."/>
        </authorList>
    </citation>
    <scope>NUCLEOTIDE SEQUENCE</scope>
    <source>
        <strain evidence="1">NA20</strain>
    </source>
</reference>
<evidence type="ECO:0000313" key="1">
    <source>
        <dbReference type="EMBL" id="MCG2618130.1"/>
    </source>
</evidence>
<dbReference type="EMBL" id="JAKLTR010000034">
    <property type="protein sequence ID" value="MCG2618130.1"/>
    <property type="molecule type" value="Genomic_DNA"/>
</dbReference>
<evidence type="ECO:0000313" key="2">
    <source>
        <dbReference type="Proteomes" id="UP001165367"/>
    </source>
</evidence>
<protein>
    <submittedName>
        <fullName evidence="1">Uncharacterized protein</fullName>
    </submittedName>
</protein>
<name>A0ABS9L0J3_9BACT</name>
<keyword evidence="2" id="KW-1185">Reference proteome</keyword>